<name>A0AAD6XXD8_9AGAR</name>
<feature type="compositionally biased region" description="Acidic residues" evidence="1">
    <location>
        <begin position="122"/>
        <end position="155"/>
    </location>
</feature>
<evidence type="ECO:0000313" key="3">
    <source>
        <dbReference type="Proteomes" id="UP001219525"/>
    </source>
</evidence>
<feature type="compositionally biased region" description="Basic and acidic residues" evidence="1">
    <location>
        <begin position="88"/>
        <end position="99"/>
    </location>
</feature>
<dbReference type="AlphaFoldDB" id="A0AAD6XXD8"/>
<evidence type="ECO:0000256" key="1">
    <source>
        <dbReference type="SAM" id="MobiDB-lite"/>
    </source>
</evidence>
<feature type="region of interest" description="Disordered" evidence="1">
    <location>
        <begin position="1"/>
        <end position="204"/>
    </location>
</feature>
<evidence type="ECO:0000313" key="2">
    <source>
        <dbReference type="EMBL" id="KAJ7191446.1"/>
    </source>
</evidence>
<feature type="compositionally biased region" description="Low complexity" evidence="1">
    <location>
        <begin position="1"/>
        <end position="11"/>
    </location>
</feature>
<organism evidence="2 3">
    <name type="scientific">Mycena pura</name>
    <dbReference type="NCBI Taxonomy" id="153505"/>
    <lineage>
        <taxon>Eukaryota</taxon>
        <taxon>Fungi</taxon>
        <taxon>Dikarya</taxon>
        <taxon>Basidiomycota</taxon>
        <taxon>Agaricomycotina</taxon>
        <taxon>Agaricomycetes</taxon>
        <taxon>Agaricomycetidae</taxon>
        <taxon>Agaricales</taxon>
        <taxon>Marasmiineae</taxon>
        <taxon>Mycenaceae</taxon>
        <taxon>Mycena</taxon>
    </lineage>
</organism>
<accession>A0AAD6XXD8</accession>
<comment type="caution">
    <text evidence="2">The sequence shown here is derived from an EMBL/GenBank/DDBJ whole genome shotgun (WGS) entry which is preliminary data.</text>
</comment>
<proteinExistence type="predicted"/>
<feature type="compositionally biased region" description="Low complexity" evidence="1">
    <location>
        <begin position="24"/>
        <end position="46"/>
    </location>
</feature>
<reference evidence="2" key="1">
    <citation type="submission" date="2023-03" db="EMBL/GenBank/DDBJ databases">
        <title>Massive genome expansion in bonnet fungi (Mycena s.s.) driven by repeated elements and novel gene families across ecological guilds.</title>
        <authorList>
            <consortium name="Lawrence Berkeley National Laboratory"/>
            <person name="Harder C.B."/>
            <person name="Miyauchi S."/>
            <person name="Viragh M."/>
            <person name="Kuo A."/>
            <person name="Thoen E."/>
            <person name="Andreopoulos B."/>
            <person name="Lu D."/>
            <person name="Skrede I."/>
            <person name="Drula E."/>
            <person name="Henrissat B."/>
            <person name="Morin E."/>
            <person name="Kohler A."/>
            <person name="Barry K."/>
            <person name="LaButti K."/>
            <person name="Morin E."/>
            <person name="Salamov A."/>
            <person name="Lipzen A."/>
            <person name="Mereny Z."/>
            <person name="Hegedus B."/>
            <person name="Baldrian P."/>
            <person name="Stursova M."/>
            <person name="Weitz H."/>
            <person name="Taylor A."/>
            <person name="Grigoriev I.V."/>
            <person name="Nagy L.G."/>
            <person name="Martin F."/>
            <person name="Kauserud H."/>
        </authorList>
    </citation>
    <scope>NUCLEOTIDE SEQUENCE</scope>
    <source>
        <strain evidence="2">9144</strain>
    </source>
</reference>
<protein>
    <submittedName>
        <fullName evidence="2">Uncharacterized protein</fullName>
    </submittedName>
</protein>
<feature type="compositionally biased region" description="Basic and acidic residues" evidence="1">
    <location>
        <begin position="109"/>
        <end position="121"/>
    </location>
</feature>
<dbReference type="Proteomes" id="UP001219525">
    <property type="component" value="Unassembled WGS sequence"/>
</dbReference>
<dbReference type="EMBL" id="JARJCW010000132">
    <property type="protein sequence ID" value="KAJ7191446.1"/>
    <property type="molecule type" value="Genomic_DNA"/>
</dbReference>
<gene>
    <name evidence="2" type="ORF">GGX14DRAFT_578897</name>
</gene>
<keyword evidence="3" id="KW-1185">Reference proteome</keyword>
<sequence length="281" mass="30287">MPRPSFASNSDSESDAEAPIAVPQTQARRAARNAEAARAQAVVELQAQRKERNRTRDAMLKARSGRQKPVGGLVIVGGKENAGEEDAEARMARALREAAEESADDEIEGDRIGEGDLHGDSSDLDADNAMSEAEEDAADSHEGEDDTDEEDAEMSTDERSPPANSKHLPDHLFVSAFASAPSRTQAKSKATPASVPPKRRKRSRALKTKELVVGSRTIRVESTTPRSVPSTLPSRKIRKFTDRALALKGAQPTKPWGRTPAALGVLRRSSHAPAARFVRNG</sequence>
<feature type="compositionally biased region" description="Basic and acidic residues" evidence="1">
    <location>
        <begin position="47"/>
        <end position="60"/>
    </location>
</feature>